<dbReference type="GO" id="GO:0003700">
    <property type="term" value="F:DNA-binding transcription factor activity"/>
    <property type="evidence" value="ECO:0007669"/>
    <property type="project" value="InterPro"/>
</dbReference>
<dbReference type="AlphaFoldDB" id="A0A5Q0HF29"/>
<dbReference type="SUPFAM" id="SSF46785">
    <property type="entry name" value="Winged helix' DNA-binding domain"/>
    <property type="match status" value="1"/>
</dbReference>
<keyword evidence="7" id="KW-1185">Reference proteome</keyword>
<dbReference type="InterPro" id="IPR036388">
    <property type="entry name" value="WH-like_DNA-bd_sf"/>
</dbReference>
<dbReference type="Gene3D" id="1.10.10.10">
    <property type="entry name" value="Winged helix-like DNA-binding domain superfamily/Winged helix DNA-binding domain"/>
    <property type="match status" value="1"/>
</dbReference>
<dbReference type="Pfam" id="PF03466">
    <property type="entry name" value="LysR_substrate"/>
    <property type="match status" value="1"/>
</dbReference>
<feature type="domain" description="HTH lysR-type" evidence="5">
    <location>
        <begin position="1"/>
        <end position="58"/>
    </location>
</feature>
<evidence type="ECO:0000256" key="2">
    <source>
        <dbReference type="ARBA" id="ARBA00023015"/>
    </source>
</evidence>
<dbReference type="GO" id="GO:0003677">
    <property type="term" value="F:DNA binding"/>
    <property type="evidence" value="ECO:0007669"/>
    <property type="project" value="UniProtKB-KW"/>
</dbReference>
<dbReference type="GO" id="GO:0032993">
    <property type="term" value="C:protein-DNA complex"/>
    <property type="evidence" value="ECO:0007669"/>
    <property type="project" value="TreeGrafter"/>
</dbReference>
<dbReference type="InterPro" id="IPR005119">
    <property type="entry name" value="LysR_subst-bd"/>
</dbReference>
<keyword evidence="3" id="KW-0238">DNA-binding</keyword>
<dbReference type="OrthoDB" id="79118at2"/>
<dbReference type="PANTHER" id="PTHR30346">
    <property type="entry name" value="TRANSCRIPTIONAL DUAL REGULATOR HCAR-RELATED"/>
    <property type="match status" value="1"/>
</dbReference>
<dbReference type="KEGG" id="ssyi:EKG83_28735"/>
<dbReference type="Pfam" id="PF00126">
    <property type="entry name" value="HTH_1"/>
    <property type="match status" value="1"/>
</dbReference>
<dbReference type="InterPro" id="IPR000847">
    <property type="entry name" value="LysR_HTH_N"/>
</dbReference>
<dbReference type="SUPFAM" id="SSF53850">
    <property type="entry name" value="Periplasmic binding protein-like II"/>
    <property type="match status" value="1"/>
</dbReference>
<keyword evidence="4" id="KW-0804">Transcription</keyword>
<reference evidence="7" key="1">
    <citation type="journal article" date="2021" name="Curr. Microbiol.">
        <title>Complete genome of nocamycin-producing strain Saccharothrix syringae NRRL B-16468 reveals the biosynthetic potential for secondary metabolites.</title>
        <authorList>
            <person name="Mo X."/>
            <person name="Yang S."/>
        </authorList>
    </citation>
    <scope>NUCLEOTIDE SEQUENCE [LARGE SCALE GENOMIC DNA]</scope>
    <source>
        <strain evidence="7">ATCC 51364 / DSM 43886 / JCM 6844 / KCTC 9398 / NBRC 14523 / NRRL B-16468 / INA 2240</strain>
    </source>
</reference>
<accession>A0A5Q0HF29</accession>
<gene>
    <name evidence="6" type="ORF">EKG83_28735</name>
</gene>
<name>A0A5Q0HF29_SACSY</name>
<evidence type="ECO:0000256" key="4">
    <source>
        <dbReference type="ARBA" id="ARBA00023163"/>
    </source>
</evidence>
<dbReference type="Proteomes" id="UP000325787">
    <property type="component" value="Chromosome"/>
</dbReference>
<dbReference type="InterPro" id="IPR036390">
    <property type="entry name" value="WH_DNA-bd_sf"/>
</dbReference>
<dbReference type="PANTHER" id="PTHR30346:SF0">
    <property type="entry name" value="HCA OPERON TRANSCRIPTIONAL ACTIVATOR HCAR"/>
    <property type="match status" value="1"/>
</dbReference>
<evidence type="ECO:0000256" key="3">
    <source>
        <dbReference type="ARBA" id="ARBA00023125"/>
    </source>
</evidence>
<evidence type="ECO:0000259" key="5">
    <source>
        <dbReference type="PROSITE" id="PS50931"/>
    </source>
</evidence>
<organism evidence="6 7">
    <name type="scientific">Saccharothrix syringae</name>
    <name type="common">Nocardiopsis syringae</name>
    <dbReference type="NCBI Taxonomy" id="103733"/>
    <lineage>
        <taxon>Bacteria</taxon>
        <taxon>Bacillati</taxon>
        <taxon>Actinomycetota</taxon>
        <taxon>Actinomycetes</taxon>
        <taxon>Pseudonocardiales</taxon>
        <taxon>Pseudonocardiaceae</taxon>
        <taxon>Saccharothrix</taxon>
    </lineage>
</organism>
<evidence type="ECO:0000313" key="7">
    <source>
        <dbReference type="Proteomes" id="UP000325787"/>
    </source>
</evidence>
<dbReference type="EMBL" id="CP034550">
    <property type="protein sequence ID" value="QFZ24565.1"/>
    <property type="molecule type" value="Genomic_DNA"/>
</dbReference>
<evidence type="ECO:0000313" key="6">
    <source>
        <dbReference type="EMBL" id="QFZ24565.1"/>
    </source>
</evidence>
<keyword evidence="2" id="KW-0805">Transcription regulation</keyword>
<sequence>MELRDIEIFLTLAEELHFGRTADRLRLTTARVSQSVRKQERLIGAPLFDRTTRVVRLTPLGEQLRTDLKAAYDQVRTAIDAARRTARDTPATLTLGVFGPHAYELAPVIDRFRSRNPHCELLFREVHFSDPFGALRAGQVDLQTCWLPVREPDLTVGPTVITDPLLLMVSTGHPLAARESVLLEDLGDCVVPRMEGSAPAYWEAAVLPSRTPGGRPVPRGPGVATFQEIQAVVAADQAVCVVFAEASRYYQRPGITYLPIRDAPLGRWALVWRTATATPLVQRFADTAHELDLAAARSSSTAPGG</sequence>
<dbReference type="Gene3D" id="3.40.190.10">
    <property type="entry name" value="Periplasmic binding protein-like II"/>
    <property type="match status" value="2"/>
</dbReference>
<dbReference type="CDD" id="cd08414">
    <property type="entry name" value="PBP2_LTTR_aromatics_like"/>
    <property type="match status" value="1"/>
</dbReference>
<proteinExistence type="inferred from homology"/>
<comment type="similarity">
    <text evidence="1">Belongs to the LysR transcriptional regulatory family.</text>
</comment>
<dbReference type="PROSITE" id="PS50931">
    <property type="entry name" value="HTH_LYSR"/>
    <property type="match status" value="1"/>
</dbReference>
<protein>
    <submittedName>
        <fullName evidence="6">LysR family transcriptional regulator</fullName>
    </submittedName>
</protein>
<evidence type="ECO:0000256" key="1">
    <source>
        <dbReference type="ARBA" id="ARBA00009437"/>
    </source>
</evidence>